<dbReference type="Proteomes" id="UP001558713">
    <property type="component" value="Unassembled WGS sequence"/>
</dbReference>
<dbReference type="AlphaFoldDB" id="A0ABD1BQY4"/>
<accession>A0ABD1BQY4</accession>
<name>A0ABD1BQY4_CARAN</name>
<keyword evidence="2" id="KW-1185">Reference proteome</keyword>
<gene>
    <name evidence="1" type="ORF">V5N11_009733</name>
</gene>
<organism evidence="1 2">
    <name type="scientific">Cardamine amara subsp. amara</name>
    <dbReference type="NCBI Taxonomy" id="228776"/>
    <lineage>
        <taxon>Eukaryota</taxon>
        <taxon>Viridiplantae</taxon>
        <taxon>Streptophyta</taxon>
        <taxon>Embryophyta</taxon>
        <taxon>Tracheophyta</taxon>
        <taxon>Spermatophyta</taxon>
        <taxon>Magnoliopsida</taxon>
        <taxon>eudicotyledons</taxon>
        <taxon>Gunneridae</taxon>
        <taxon>Pentapetalae</taxon>
        <taxon>rosids</taxon>
        <taxon>malvids</taxon>
        <taxon>Brassicales</taxon>
        <taxon>Brassicaceae</taxon>
        <taxon>Cardamineae</taxon>
        <taxon>Cardamine</taxon>
    </lineage>
</organism>
<comment type="caution">
    <text evidence="1">The sequence shown here is derived from an EMBL/GenBank/DDBJ whole genome shotgun (WGS) entry which is preliminary data.</text>
</comment>
<dbReference type="EMBL" id="JBANAX010000176">
    <property type="protein sequence ID" value="KAL1219606.1"/>
    <property type="molecule type" value="Genomic_DNA"/>
</dbReference>
<dbReference type="GO" id="GO:0000502">
    <property type="term" value="C:proteasome complex"/>
    <property type="evidence" value="ECO:0007669"/>
    <property type="project" value="UniProtKB-KW"/>
</dbReference>
<evidence type="ECO:0000313" key="2">
    <source>
        <dbReference type="Proteomes" id="UP001558713"/>
    </source>
</evidence>
<proteinExistence type="predicted"/>
<sequence length="72" mass="7934">MVYGMSQDSVWSLQSTSQIPSKTLCAEQPIAVSILKQVMEETVTPNNVDIAKVAQAYHLYTPQEVDAVISHL</sequence>
<reference evidence="1 2" key="1">
    <citation type="submission" date="2024-04" db="EMBL/GenBank/DDBJ databases">
        <title>Genome assembly C_amara_ONT_v2.</title>
        <authorList>
            <person name="Yant L."/>
            <person name="Moore C."/>
            <person name="Slenker M."/>
        </authorList>
    </citation>
    <scope>NUCLEOTIDE SEQUENCE [LARGE SCALE GENOMIC DNA]</scope>
    <source>
        <tissue evidence="1">Leaf</tissue>
    </source>
</reference>
<keyword evidence="1" id="KW-0647">Proteasome</keyword>
<protein>
    <submittedName>
        <fullName evidence="1">Proteasome subunit alpha type-5-B</fullName>
    </submittedName>
</protein>
<evidence type="ECO:0000313" key="1">
    <source>
        <dbReference type="EMBL" id="KAL1219606.1"/>
    </source>
</evidence>